<evidence type="ECO:0000259" key="21">
    <source>
        <dbReference type="Pfam" id="PF22850"/>
    </source>
</evidence>
<reference evidence="23" key="2">
    <citation type="submission" date="2025-08" db="UniProtKB">
        <authorList>
            <consortium name="Ensembl"/>
        </authorList>
    </citation>
    <scope>IDENTIFICATION</scope>
</reference>
<evidence type="ECO:0000313" key="24">
    <source>
        <dbReference type="Proteomes" id="UP000002280"/>
    </source>
</evidence>
<keyword evidence="4 19" id="KW-0812">Transmembrane</keyword>
<dbReference type="Bgee" id="ENSMODG00000025644">
    <property type="expression patterns" value="Expressed in spermatocyte and 18 other cell types or tissues"/>
</dbReference>
<dbReference type="PANTHER" id="PTHR33722">
    <property type="entry name" value="CATION CHANNEL SPERM-ASSOCIATED PROTEIN SUBUNIT DELTA-RELATED"/>
    <property type="match status" value="1"/>
</dbReference>
<dbReference type="Pfam" id="PF22850">
    <property type="entry name" value="CATSPERD-E_C"/>
    <property type="match status" value="1"/>
</dbReference>
<evidence type="ECO:0000256" key="3">
    <source>
        <dbReference type="ARBA" id="ARBA00022475"/>
    </source>
</evidence>
<dbReference type="InterPro" id="IPR053813">
    <property type="entry name" value="CATSPERD_beta-prop"/>
</dbReference>
<feature type="domain" description="CATSPERD/E C-terminal" evidence="21">
    <location>
        <begin position="351"/>
        <end position="568"/>
    </location>
</feature>
<evidence type="ECO:0000256" key="6">
    <source>
        <dbReference type="ARBA" id="ARBA00022782"/>
    </source>
</evidence>
<keyword evidence="24" id="KW-1185">Reference proteome</keyword>
<evidence type="ECO:0000256" key="16">
    <source>
        <dbReference type="ARBA" id="ARBA00040129"/>
    </source>
</evidence>
<evidence type="ECO:0000256" key="7">
    <source>
        <dbReference type="ARBA" id="ARBA00022846"/>
    </source>
</evidence>
<dbReference type="GO" id="GO:0030317">
    <property type="term" value="P:flagellated sperm motility"/>
    <property type="evidence" value="ECO:0000318"/>
    <property type="project" value="GO_Central"/>
</dbReference>
<evidence type="ECO:0000256" key="12">
    <source>
        <dbReference type="ARBA" id="ARBA00023157"/>
    </source>
</evidence>
<reference evidence="23" key="3">
    <citation type="submission" date="2025-09" db="UniProtKB">
        <authorList>
            <consortium name="Ensembl"/>
        </authorList>
    </citation>
    <scope>IDENTIFICATION</scope>
</reference>
<feature type="transmembrane region" description="Helical" evidence="19">
    <location>
        <begin position="541"/>
        <end position="561"/>
    </location>
</feature>
<dbReference type="InterPro" id="IPR053814">
    <property type="entry name" value="CATSPERD/E_C"/>
</dbReference>
<dbReference type="PANTHER" id="PTHR33722:SF1">
    <property type="entry name" value="CATION CHANNEL SPERM-ASSOCIATED AUXILIARY SUBUNIT DELTA"/>
    <property type="match status" value="1"/>
</dbReference>
<dbReference type="InterPro" id="IPR055451">
    <property type="entry name" value="Ig-like_CATSPERD"/>
</dbReference>
<reference evidence="23 24" key="1">
    <citation type="journal article" date="2007" name="Nature">
        <title>Genome of the marsupial Monodelphis domestica reveals innovation in non-coding sequences.</title>
        <authorList>
            <person name="Mikkelsen T.S."/>
            <person name="Wakefield M.J."/>
            <person name="Aken B."/>
            <person name="Amemiya C.T."/>
            <person name="Chang J.L."/>
            <person name="Duke S."/>
            <person name="Garber M."/>
            <person name="Gentles A.J."/>
            <person name="Goodstadt L."/>
            <person name="Heger A."/>
            <person name="Jurka J."/>
            <person name="Kamal M."/>
            <person name="Mauceli E."/>
            <person name="Searle S.M."/>
            <person name="Sharpe T."/>
            <person name="Baker M.L."/>
            <person name="Batzer M.A."/>
            <person name="Benos P.V."/>
            <person name="Belov K."/>
            <person name="Clamp M."/>
            <person name="Cook A."/>
            <person name="Cuff J."/>
            <person name="Das R."/>
            <person name="Davidow L."/>
            <person name="Deakin J.E."/>
            <person name="Fazzari M.J."/>
            <person name="Glass J.L."/>
            <person name="Grabherr M."/>
            <person name="Greally J.M."/>
            <person name="Gu W."/>
            <person name="Hore T.A."/>
            <person name="Huttley G.A."/>
            <person name="Kleber M."/>
            <person name="Jirtle R.L."/>
            <person name="Koina E."/>
            <person name="Lee J.T."/>
            <person name="Mahony S."/>
            <person name="Marra M.A."/>
            <person name="Miller R.D."/>
            <person name="Nicholls R.D."/>
            <person name="Oda M."/>
            <person name="Papenfuss A.T."/>
            <person name="Parra Z.E."/>
            <person name="Pollock D.D."/>
            <person name="Ray D.A."/>
            <person name="Schein J.E."/>
            <person name="Speed T.P."/>
            <person name="Thompson K."/>
            <person name="VandeBerg J.L."/>
            <person name="Wade C.M."/>
            <person name="Walker J.A."/>
            <person name="Waters P.D."/>
            <person name="Webber C."/>
            <person name="Weidman J.R."/>
            <person name="Xie X."/>
            <person name="Zody M.C."/>
            <person name="Baldwin J."/>
            <person name="Abdouelleil A."/>
            <person name="Abdulkadir J."/>
            <person name="Abebe A."/>
            <person name="Abera B."/>
            <person name="Abreu J."/>
            <person name="Acer S.C."/>
            <person name="Aftuck L."/>
            <person name="Alexander A."/>
            <person name="An P."/>
            <person name="Anderson E."/>
            <person name="Anderson S."/>
            <person name="Arachi H."/>
            <person name="Azer M."/>
            <person name="Bachantsang P."/>
            <person name="Barry A."/>
            <person name="Bayul T."/>
            <person name="Berlin A."/>
            <person name="Bessette D."/>
            <person name="Bloom T."/>
            <person name="Bloom T."/>
            <person name="Boguslavskiy L."/>
            <person name="Bonnet C."/>
            <person name="Boukhgalter B."/>
            <person name="Bourzgui I."/>
            <person name="Brown A."/>
            <person name="Cahill P."/>
            <person name="Channer S."/>
            <person name="Cheshatsang Y."/>
            <person name="Chuda L."/>
            <person name="Citroen M."/>
            <person name="Collymore A."/>
            <person name="Cooke P."/>
            <person name="Costello M."/>
            <person name="D'Aco K."/>
            <person name="Daza R."/>
            <person name="De Haan G."/>
            <person name="DeGray S."/>
            <person name="DeMaso C."/>
            <person name="Dhargay N."/>
            <person name="Dooley K."/>
            <person name="Dooley E."/>
            <person name="Doricent M."/>
            <person name="Dorje P."/>
            <person name="Dorjee K."/>
            <person name="Dupes A."/>
            <person name="Elong R."/>
            <person name="Falk J."/>
            <person name="Farina A."/>
            <person name="Faro S."/>
            <person name="Ferguson D."/>
            <person name="Fisher S."/>
            <person name="Foley C.D."/>
            <person name="Franke A."/>
            <person name="Friedrich D."/>
            <person name="Gadbois L."/>
            <person name="Gearin G."/>
            <person name="Gearin C.R."/>
            <person name="Giannoukos G."/>
            <person name="Goode T."/>
            <person name="Graham J."/>
            <person name="Grandbois E."/>
            <person name="Grewal S."/>
            <person name="Gyaltsen K."/>
            <person name="Hafez N."/>
            <person name="Hagos B."/>
            <person name="Hall J."/>
            <person name="Henson C."/>
            <person name="Hollinger A."/>
            <person name="Honan T."/>
            <person name="Huard M.D."/>
            <person name="Hughes L."/>
            <person name="Hurhula B."/>
            <person name="Husby M.E."/>
            <person name="Kamat A."/>
            <person name="Kanga B."/>
            <person name="Kashin S."/>
            <person name="Khazanovich D."/>
            <person name="Kisner P."/>
            <person name="Lance K."/>
            <person name="Lara M."/>
            <person name="Lee W."/>
            <person name="Lennon N."/>
            <person name="Letendre F."/>
            <person name="LeVine R."/>
            <person name="Lipovsky A."/>
            <person name="Liu X."/>
            <person name="Liu J."/>
            <person name="Liu S."/>
            <person name="Lokyitsang T."/>
            <person name="Lokyitsang Y."/>
            <person name="Lubonja R."/>
            <person name="Lui A."/>
            <person name="MacDonald P."/>
            <person name="Magnisalis V."/>
            <person name="Maru K."/>
            <person name="Matthews C."/>
            <person name="McCusker W."/>
            <person name="McDonough S."/>
            <person name="Mehta T."/>
            <person name="Meldrim J."/>
            <person name="Meneus L."/>
            <person name="Mihai O."/>
            <person name="Mihalev A."/>
            <person name="Mihova T."/>
            <person name="Mittelman R."/>
            <person name="Mlenga V."/>
            <person name="Montmayeur A."/>
            <person name="Mulrain L."/>
            <person name="Navidi A."/>
            <person name="Naylor J."/>
            <person name="Negash T."/>
            <person name="Nguyen T."/>
            <person name="Nguyen N."/>
            <person name="Nicol R."/>
            <person name="Norbu C."/>
            <person name="Norbu N."/>
            <person name="Novod N."/>
            <person name="O'Neill B."/>
            <person name="Osman S."/>
            <person name="Markiewicz E."/>
            <person name="Oyono O.L."/>
            <person name="Patti C."/>
            <person name="Phunkhang P."/>
            <person name="Pierre F."/>
            <person name="Priest M."/>
            <person name="Raghuraman S."/>
            <person name="Rege F."/>
            <person name="Reyes R."/>
            <person name="Rise C."/>
            <person name="Rogov P."/>
            <person name="Ross K."/>
            <person name="Ryan E."/>
            <person name="Settipalli S."/>
            <person name="Shea T."/>
            <person name="Sherpa N."/>
            <person name="Shi L."/>
            <person name="Shih D."/>
            <person name="Sparrow T."/>
            <person name="Spaulding J."/>
            <person name="Stalker J."/>
            <person name="Stange-Thomann N."/>
            <person name="Stavropoulos S."/>
            <person name="Stone C."/>
            <person name="Strader C."/>
            <person name="Tesfaye S."/>
            <person name="Thomson T."/>
            <person name="Thoulutsang Y."/>
            <person name="Thoulutsang D."/>
            <person name="Topham K."/>
            <person name="Topping I."/>
            <person name="Tsamla T."/>
            <person name="Vassiliev H."/>
            <person name="Vo A."/>
            <person name="Wangchuk T."/>
            <person name="Wangdi T."/>
            <person name="Weiand M."/>
            <person name="Wilkinson J."/>
            <person name="Wilson A."/>
            <person name="Yadav S."/>
            <person name="Young G."/>
            <person name="Yu Q."/>
            <person name="Zembek L."/>
            <person name="Zhong D."/>
            <person name="Zimmer A."/>
            <person name="Zwirko Z."/>
            <person name="Jaffe D.B."/>
            <person name="Alvarez P."/>
            <person name="Brockman W."/>
            <person name="Butler J."/>
            <person name="Chin C."/>
            <person name="Gnerre S."/>
            <person name="MacCallum I."/>
            <person name="Graves J.A."/>
            <person name="Ponting C.P."/>
            <person name="Breen M."/>
            <person name="Samollow P.B."/>
            <person name="Lander E.S."/>
            <person name="Lindblad-Toh K."/>
        </authorList>
    </citation>
    <scope>NUCLEOTIDE SEQUENCE [LARGE SCALE GENOMIC DNA]</scope>
</reference>
<dbReference type="FunCoup" id="F6XVR8">
    <property type="interactions" value="19"/>
</dbReference>
<dbReference type="GO" id="GO:0036128">
    <property type="term" value="C:CatSper complex"/>
    <property type="evidence" value="ECO:0000318"/>
    <property type="project" value="GO_Central"/>
</dbReference>
<dbReference type="GeneTree" id="ENSGT00940000162714"/>
<keyword evidence="6" id="KW-0221">Differentiation</keyword>
<comment type="function">
    <text evidence="18">Auxiliary component of the CatSper complex, a complex involved in sperm cell hyperactivation. Sperm cell hyperactivation is needed for sperm motility which is essential late in the preparation of sperm for fertilization. Required for CATSPER1 stability before intraflagellar transport and/or incorporation of the CatSper complex channel into the flagellar membrane.</text>
</comment>
<accession>F6XVR8</accession>
<dbReference type="GO" id="GO:0048240">
    <property type="term" value="P:sperm capacitation"/>
    <property type="evidence" value="ECO:0000318"/>
    <property type="project" value="GO_Central"/>
</dbReference>
<feature type="domain" description="CATSPERD beta-propeller" evidence="20">
    <location>
        <begin position="33"/>
        <end position="182"/>
    </location>
</feature>
<dbReference type="HOGENOM" id="CLU_019182_0_0_1"/>
<evidence type="ECO:0000256" key="11">
    <source>
        <dbReference type="ARBA" id="ARBA00023136"/>
    </source>
</evidence>
<evidence type="ECO:0000256" key="1">
    <source>
        <dbReference type="ARBA" id="ARBA00010246"/>
    </source>
</evidence>
<evidence type="ECO:0000313" key="23">
    <source>
        <dbReference type="Ensembl" id="ENSMODP00000038460.3"/>
    </source>
</evidence>
<dbReference type="Pfam" id="PF15020">
    <property type="entry name" value="Beta-prop_CATSPERD"/>
    <property type="match status" value="1"/>
</dbReference>
<evidence type="ECO:0000256" key="8">
    <source>
        <dbReference type="ARBA" id="ARBA00022871"/>
    </source>
</evidence>
<dbReference type="OMA" id="IHAKCAN"/>
<organism evidence="23 24">
    <name type="scientific">Monodelphis domestica</name>
    <name type="common">Gray short-tailed opossum</name>
    <dbReference type="NCBI Taxonomy" id="13616"/>
    <lineage>
        <taxon>Eukaryota</taxon>
        <taxon>Metazoa</taxon>
        <taxon>Chordata</taxon>
        <taxon>Craniata</taxon>
        <taxon>Vertebrata</taxon>
        <taxon>Euteleostomi</taxon>
        <taxon>Mammalia</taxon>
        <taxon>Metatheria</taxon>
        <taxon>Didelphimorphia</taxon>
        <taxon>Didelphidae</taxon>
        <taxon>Monodelphis</taxon>
    </lineage>
</organism>
<feature type="domain" description="CATSPERD Ig-like" evidence="22">
    <location>
        <begin position="203"/>
        <end position="321"/>
    </location>
</feature>
<dbReference type="STRING" id="13616.ENSMODP00000038460"/>
<dbReference type="AlphaFoldDB" id="F6XVR8"/>
<protein>
    <recommendedName>
        <fullName evidence="16">Cation channel sperm-associated auxiliary subunit delta</fullName>
    </recommendedName>
    <alternativeName>
        <fullName evidence="17">Transmembrane protein 146</fullName>
    </alternativeName>
</protein>
<keyword evidence="9 19" id="KW-1133">Transmembrane helix</keyword>
<comment type="subcellular location">
    <subcellularLocation>
        <location evidence="15">Cell projection</location>
        <location evidence="15">Cilium</location>
        <location evidence="15">Flagellum membrane</location>
        <topology evidence="15">Single-pass type I membrane protein</topology>
    </subcellularLocation>
</comment>
<keyword evidence="13" id="KW-0325">Glycoprotein</keyword>
<keyword evidence="14" id="KW-0966">Cell projection</keyword>
<evidence type="ECO:0000259" key="22">
    <source>
        <dbReference type="Pfam" id="PF23747"/>
    </source>
</evidence>
<dbReference type="Pfam" id="PF23747">
    <property type="entry name" value="Ig-like_CATSPERD"/>
    <property type="match status" value="1"/>
</dbReference>
<keyword evidence="10" id="KW-0969">Cilium</keyword>
<evidence type="ECO:0000256" key="10">
    <source>
        <dbReference type="ARBA" id="ARBA00023069"/>
    </source>
</evidence>
<dbReference type="Ensembl" id="ENSMODT00000040060.3">
    <property type="protein sequence ID" value="ENSMODP00000038460.3"/>
    <property type="gene ID" value="ENSMODG00000025644.3"/>
</dbReference>
<dbReference type="InParanoid" id="F6XVR8"/>
<evidence type="ECO:0000259" key="20">
    <source>
        <dbReference type="Pfam" id="PF15020"/>
    </source>
</evidence>
<evidence type="ECO:0000256" key="17">
    <source>
        <dbReference type="ARBA" id="ARBA00041424"/>
    </source>
</evidence>
<comment type="similarity">
    <text evidence="1">Belongs to the CATSPERD family.</text>
</comment>
<dbReference type="Proteomes" id="UP000002280">
    <property type="component" value="Chromosome 3"/>
</dbReference>
<evidence type="ECO:0000256" key="13">
    <source>
        <dbReference type="ARBA" id="ARBA00023180"/>
    </source>
</evidence>
<keyword evidence="3" id="KW-1003">Cell membrane</keyword>
<evidence type="ECO:0000256" key="2">
    <source>
        <dbReference type="ARBA" id="ARBA00022473"/>
    </source>
</evidence>
<dbReference type="GO" id="GO:0097228">
    <property type="term" value="C:sperm principal piece"/>
    <property type="evidence" value="ECO:0000318"/>
    <property type="project" value="GO_Central"/>
</dbReference>
<evidence type="ECO:0000256" key="15">
    <source>
        <dbReference type="ARBA" id="ARBA00037793"/>
    </source>
</evidence>
<evidence type="ECO:0000256" key="14">
    <source>
        <dbReference type="ARBA" id="ARBA00023273"/>
    </source>
</evidence>
<proteinExistence type="inferred from homology"/>
<sequence>MLKLADMRKTVFLTTNYFESSLKPLFAPRSLQGRFLYTNFPEEESLGLPFFMDGSYRITNLPGLKGFLIFWNENNIQFSHNSGQLVGPIIVKKNMQFLYPSISQMGMKIYTIASYDNELAILTENGRFFYGTLGLLSTSIFEVTPEDIDINNTALMFIGVGFIFVVTPIKDPVFQAYDFHICIINIQKLLQQSEIGLKTCKAELLQGNFDKTMHILDMSDTLHLYGVMVPQPTQNPIPIITISNPHSLGLKLKMYEDGYTYDGNIKFKINITLMQQYLSGKAHDSFISNIKVPSLSTITLDLIDRGLSCIDLQPPTGLISIGCNWAKKIIIRNTLNACTKDILTPVELQKNYTYILEKGTYDPSFNSRLRLDLQDQAVIYDYEELGCPQLVYFNNPWKPVIELWEGSRFVEVVTTEFVLMEKNGMHTYNYSKNVGGANCKSQAQNWTSVMAASTTKNYLAWTREIYVTCHELNHSIPLLWPDLEYQILGGRTDNSIIFQERNGFYIFHLTIVDPFYSYCDLTTSFAIYVYGAFPQRLLPDYPLALLVMLSMLFILWLGYVIPKLSSTEKGRVIIGFFQELWNPFMKREKRKRPSHR</sequence>
<evidence type="ECO:0000256" key="9">
    <source>
        <dbReference type="ARBA" id="ARBA00022989"/>
    </source>
</evidence>
<evidence type="ECO:0000256" key="19">
    <source>
        <dbReference type="SAM" id="Phobius"/>
    </source>
</evidence>
<keyword evidence="8" id="KW-0744">Spermatogenesis</keyword>
<keyword evidence="12" id="KW-1015">Disulfide bond</keyword>
<evidence type="ECO:0000256" key="18">
    <source>
        <dbReference type="ARBA" id="ARBA00046028"/>
    </source>
</evidence>
<dbReference type="InterPro" id="IPR028751">
    <property type="entry name" value="CATSPERD/E"/>
</dbReference>
<keyword evidence="7" id="KW-0282">Flagellum</keyword>
<dbReference type="eggNOG" id="ENOG502QSPE">
    <property type="taxonomic scope" value="Eukaryota"/>
</dbReference>
<evidence type="ECO:0000256" key="5">
    <source>
        <dbReference type="ARBA" id="ARBA00022729"/>
    </source>
</evidence>
<name>F6XVR8_MONDO</name>
<keyword evidence="11 19" id="KW-0472">Membrane</keyword>
<keyword evidence="2" id="KW-0217">Developmental protein</keyword>
<evidence type="ECO:0000256" key="4">
    <source>
        <dbReference type="ARBA" id="ARBA00022692"/>
    </source>
</evidence>
<keyword evidence="5" id="KW-0732">Signal</keyword>